<accession>A0A427AHD4</accession>
<dbReference type="EMBL" id="AMZH03002426">
    <property type="protein sequence ID" value="RRT75620.1"/>
    <property type="molecule type" value="Genomic_DNA"/>
</dbReference>
<gene>
    <name evidence="1" type="ORF">B296_00021504</name>
</gene>
<comment type="caution">
    <text evidence="1">The sequence shown here is derived from an EMBL/GenBank/DDBJ whole genome shotgun (WGS) entry which is preliminary data.</text>
</comment>
<proteinExistence type="predicted"/>
<dbReference type="Proteomes" id="UP000287651">
    <property type="component" value="Unassembled WGS sequence"/>
</dbReference>
<evidence type="ECO:0000313" key="2">
    <source>
        <dbReference type="Proteomes" id="UP000287651"/>
    </source>
</evidence>
<name>A0A427AHD4_ENSVE</name>
<evidence type="ECO:0000313" key="1">
    <source>
        <dbReference type="EMBL" id="RRT75620.1"/>
    </source>
</evidence>
<reference evidence="1 2" key="1">
    <citation type="journal article" date="2014" name="Agronomy (Basel)">
        <title>A Draft Genome Sequence for Ensete ventricosum, the Drought-Tolerant Tree Against Hunger.</title>
        <authorList>
            <person name="Harrison J."/>
            <person name="Moore K.A."/>
            <person name="Paszkiewicz K."/>
            <person name="Jones T."/>
            <person name="Grant M."/>
            <person name="Ambacheew D."/>
            <person name="Muzemil S."/>
            <person name="Studholme D.J."/>
        </authorList>
    </citation>
    <scope>NUCLEOTIDE SEQUENCE [LARGE SCALE GENOMIC DNA]</scope>
</reference>
<dbReference type="AlphaFoldDB" id="A0A427AHD4"/>
<sequence length="211" mass="23635">MTLEVAMVTIAQYKETPSFKFGLEKMGQISYKNGYRVALAHFWVRYLKLEIEEDPYTTLLEGTQTLPRGRSGGDRKAMAAAPYFREPNEQPWVSSLTTIKVAIMVLNWGSYPRVTDRMAILREAIELLVNPVRANLIGNRLEVVSLSLWKVSRLHCTLPCFSDGEKPMTHALTSSGLYHALLCFSSAEMTTYPEVAIEANLRCPTGSAVTI</sequence>
<protein>
    <submittedName>
        <fullName evidence="1">Uncharacterized protein</fullName>
    </submittedName>
</protein>
<organism evidence="1 2">
    <name type="scientific">Ensete ventricosum</name>
    <name type="common">Abyssinian banana</name>
    <name type="synonym">Musa ensete</name>
    <dbReference type="NCBI Taxonomy" id="4639"/>
    <lineage>
        <taxon>Eukaryota</taxon>
        <taxon>Viridiplantae</taxon>
        <taxon>Streptophyta</taxon>
        <taxon>Embryophyta</taxon>
        <taxon>Tracheophyta</taxon>
        <taxon>Spermatophyta</taxon>
        <taxon>Magnoliopsida</taxon>
        <taxon>Liliopsida</taxon>
        <taxon>Zingiberales</taxon>
        <taxon>Musaceae</taxon>
        <taxon>Ensete</taxon>
    </lineage>
</organism>